<dbReference type="Proteomes" id="UP000245956">
    <property type="component" value="Unassembled WGS sequence"/>
</dbReference>
<dbReference type="InterPro" id="IPR007248">
    <property type="entry name" value="Mpv17_PMP22"/>
</dbReference>
<dbReference type="EMBL" id="LCWV01000005">
    <property type="protein sequence ID" value="PWI73263.1"/>
    <property type="molecule type" value="Genomic_DNA"/>
</dbReference>
<evidence type="ECO:0000256" key="2">
    <source>
        <dbReference type="ARBA" id="ARBA00006824"/>
    </source>
</evidence>
<accession>A0A2U3EFK9</accession>
<evidence type="ECO:0000256" key="5">
    <source>
        <dbReference type="ARBA" id="ARBA00023136"/>
    </source>
</evidence>
<comment type="similarity">
    <text evidence="2">Belongs to the peroxisomal membrane protein PXMP2/4 family.</text>
</comment>
<organism evidence="7 8">
    <name type="scientific">Purpureocillium lilacinum</name>
    <name type="common">Paecilomyces lilacinus</name>
    <dbReference type="NCBI Taxonomy" id="33203"/>
    <lineage>
        <taxon>Eukaryota</taxon>
        <taxon>Fungi</taxon>
        <taxon>Dikarya</taxon>
        <taxon>Ascomycota</taxon>
        <taxon>Pezizomycotina</taxon>
        <taxon>Sordariomycetes</taxon>
        <taxon>Hypocreomycetidae</taxon>
        <taxon>Hypocreales</taxon>
        <taxon>Ophiocordycipitaceae</taxon>
        <taxon>Purpureocillium</taxon>
    </lineage>
</organism>
<keyword evidence="4 6" id="KW-1133">Transmembrane helix</keyword>
<dbReference type="PANTHER" id="PTHR11266:SF17">
    <property type="entry name" value="PROTEIN MPV17"/>
    <property type="match status" value="1"/>
</dbReference>
<dbReference type="PANTHER" id="PTHR11266">
    <property type="entry name" value="PEROXISOMAL MEMBRANE PROTEIN 2, PXMP2 MPV17"/>
    <property type="match status" value="1"/>
</dbReference>
<comment type="caution">
    <text evidence="7">The sequence shown here is derived from an EMBL/GenBank/DDBJ whole genome shotgun (WGS) entry which is preliminary data.</text>
</comment>
<evidence type="ECO:0000313" key="7">
    <source>
        <dbReference type="EMBL" id="PWI73263.1"/>
    </source>
</evidence>
<protein>
    <submittedName>
        <fullName evidence="7">Integral membrane protein, Mpv17/PMP22 family</fullName>
    </submittedName>
</protein>
<dbReference type="AlphaFoldDB" id="A0A2U3EFK9"/>
<evidence type="ECO:0000256" key="3">
    <source>
        <dbReference type="ARBA" id="ARBA00022692"/>
    </source>
</evidence>
<dbReference type="GO" id="GO:0016020">
    <property type="term" value="C:membrane"/>
    <property type="evidence" value="ECO:0007669"/>
    <property type="project" value="UniProtKB-SubCell"/>
</dbReference>
<evidence type="ECO:0000313" key="8">
    <source>
        <dbReference type="Proteomes" id="UP000245956"/>
    </source>
</evidence>
<proteinExistence type="inferred from homology"/>
<dbReference type="Pfam" id="PF04117">
    <property type="entry name" value="Mpv17_PMP22"/>
    <property type="match status" value="1"/>
</dbReference>
<sequence>MRPDLRFSLFPSRSHHFRHRLFPHSTHSRFSRRRFVFIEFSQSRRGPQRTHRLLAADAWLVSLPILGRSGEIFELSARARASRTPPGSWPGCDHALRHPSTLAARHPDSGALSSNVLSSTLTSQPKTHVAPSIHHGRLFQMVRRSHFSKLVNARALTVSQFRYNAKLAARPLLTQSVTTAVLFATGDITAQQLVEKKGLQKHDLTRTGRMALYGGCVFGPVATTWFGILARRVNLRNPRLETLARVGCDQTLFAPVMIGVFLSSMATMEGASAKERLEKTWWPALKTNWMIWPFVQFVNFTFLPLQHRVLFANVISIGWNSYLSWVNSQSEDEKEEVEAVPMVGSETIGLLPLFSIRQACASRCIKNGIYESRAPSPIIPPLGIVWLTATAAGEELAAEALMVDCGTDGSSHDDDEIKRLAQLAPGAGSDKRKHGATAGELRLRAARQLADLVAVAVAPLKLLRPVAVESQREAICARAPELAALVDAPRVERGFKMDDQRGPSPKTSYEVAPAAPAAPFSSFREFFRTCYREPEVDASGNLNPALLWLGQYGYWAQSHRLGISDAWGFFTPGHARLQVAQASMFFVFIIILGPAIAAFSLPCIVLSIAMGWYFETALMTAVLVVAWMGIWWVMLTAECQKPGYQWKDWKLRQD</sequence>
<dbReference type="GO" id="GO:0005739">
    <property type="term" value="C:mitochondrion"/>
    <property type="evidence" value="ECO:0007669"/>
    <property type="project" value="TreeGrafter"/>
</dbReference>
<evidence type="ECO:0000256" key="4">
    <source>
        <dbReference type="ARBA" id="ARBA00022989"/>
    </source>
</evidence>
<gene>
    <name evidence="7" type="ORF">PCL_10278</name>
</gene>
<evidence type="ECO:0000256" key="1">
    <source>
        <dbReference type="ARBA" id="ARBA00004141"/>
    </source>
</evidence>
<keyword evidence="3 6" id="KW-0812">Transmembrane</keyword>
<name>A0A2U3EFK9_PURLI</name>
<keyword evidence="5 6" id="KW-0472">Membrane</keyword>
<comment type="subcellular location">
    <subcellularLocation>
        <location evidence="1">Membrane</location>
        <topology evidence="1">Multi-pass membrane protein</topology>
    </subcellularLocation>
</comment>
<evidence type="ECO:0000256" key="6">
    <source>
        <dbReference type="SAM" id="Phobius"/>
    </source>
</evidence>
<feature type="transmembrane region" description="Helical" evidence="6">
    <location>
        <begin position="210"/>
        <end position="230"/>
    </location>
</feature>
<reference evidence="7 8" key="1">
    <citation type="journal article" date="2016" name="Front. Microbiol.">
        <title>Genome and transcriptome sequences reveal the specific parasitism of the nematophagous Purpureocillium lilacinum 36-1.</title>
        <authorList>
            <person name="Xie J."/>
            <person name="Li S."/>
            <person name="Mo C."/>
            <person name="Xiao X."/>
            <person name="Peng D."/>
            <person name="Wang G."/>
            <person name="Xiao Y."/>
        </authorList>
    </citation>
    <scope>NUCLEOTIDE SEQUENCE [LARGE SCALE GENOMIC DNA]</scope>
    <source>
        <strain evidence="7 8">36-1</strain>
    </source>
</reference>
<feature type="transmembrane region" description="Helical" evidence="6">
    <location>
        <begin position="616"/>
        <end position="637"/>
    </location>
</feature>
<feature type="transmembrane region" description="Helical" evidence="6">
    <location>
        <begin position="585"/>
        <end position="610"/>
    </location>
</feature>